<dbReference type="InterPro" id="IPR011257">
    <property type="entry name" value="DNA_glycosylase"/>
</dbReference>
<evidence type="ECO:0000313" key="1">
    <source>
        <dbReference type="EMBL" id="GGB89028.1"/>
    </source>
</evidence>
<organism evidence="1 2">
    <name type="scientific">Novosphingobium endophyticum</name>
    <dbReference type="NCBI Taxonomy" id="1955250"/>
    <lineage>
        <taxon>Bacteria</taxon>
        <taxon>Pseudomonadati</taxon>
        <taxon>Pseudomonadota</taxon>
        <taxon>Alphaproteobacteria</taxon>
        <taxon>Sphingomonadales</taxon>
        <taxon>Sphingomonadaceae</taxon>
        <taxon>Novosphingobium</taxon>
    </lineage>
</organism>
<evidence type="ECO:0000313" key="2">
    <source>
        <dbReference type="Proteomes" id="UP000608154"/>
    </source>
</evidence>
<keyword evidence="2" id="KW-1185">Reference proteome</keyword>
<dbReference type="GO" id="GO:0004519">
    <property type="term" value="F:endonuclease activity"/>
    <property type="evidence" value="ECO:0007669"/>
    <property type="project" value="UniProtKB-KW"/>
</dbReference>
<gene>
    <name evidence="1" type="ORF">GCM10011494_04180</name>
</gene>
<sequence length="211" mass="23229">MPSRKDRAQRLLADHGQTYAEEIGIALDRDEPMPLFQWLVAALLFSARIGAAQAVRAARALNEAGLTTVDHMADATWEQRVRVLNENGYARYDESTSTKLAKTCELLRERYRGDLRNLRAAADGDAARILELIEEFNGIGPLGAQIFAREVQGIWPELQPFADDKALKVARRLKLGDSADDLAKLVGEERLPALLAALVRADLAGCADDYG</sequence>
<dbReference type="Gene3D" id="1.10.340.30">
    <property type="entry name" value="Hypothetical protein, domain 2"/>
    <property type="match status" value="1"/>
</dbReference>
<dbReference type="EMBL" id="BMHK01000002">
    <property type="protein sequence ID" value="GGB89028.1"/>
    <property type="molecule type" value="Genomic_DNA"/>
</dbReference>
<reference evidence="1" key="2">
    <citation type="submission" date="2020-09" db="EMBL/GenBank/DDBJ databases">
        <authorList>
            <person name="Sun Q."/>
            <person name="Zhou Y."/>
        </authorList>
    </citation>
    <scope>NUCLEOTIDE SEQUENCE</scope>
    <source>
        <strain evidence="1">CGMCC 1.15095</strain>
    </source>
</reference>
<comment type="caution">
    <text evidence="1">The sequence shown here is derived from an EMBL/GenBank/DDBJ whole genome shotgun (WGS) entry which is preliminary data.</text>
</comment>
<reference evidence="1" key="1">
    <citation type="journal article" date="2014" name="Int. J. Syst. Evol. Microbiol.">
        <title>Complete genome sequence of Corynebacterium casei LMG S-19264T (=DSM 44701T), isolated from a smear-ripened cheese.</title>
        <authorList>
            <consortium name="US DOE Joint Genome Institute (JGI-PGF)"/>
            <person name="Walter F."/>
            <person name="Albersmeier A."/>
            <person name="Kalinowski J."/>
            <person name="Ruckert C."/>
        </authorList>
    </citation>
    <scope>NUCLEOTIDE SEQUENCE</scope>
    <source>
        <strain evidence="1">CGMCC 1.15095</strain>
    </source>
</reference>
<dbReference type="RefSeq" id="WP_188767839.1">
    <property type="nucleotide sequence ID" value="NZ_BMHK01000002.1"/>
</dbReference>
<keyword evidence="1" id="KW-0255">Endonuclease</keyword>
<protein>
    <submittedName>
        <fullName evidence="1">Endonuclease</fullName>
    </submittedName>
</protein>
<dbReference type="Proteomes" id="UP000608154">
    <property type="component" value="Unassembled WGS sequence"/>
</dbReference>
<name>A0A916X406_9SPHN</name>
<dbReference type="AlphaFoldDB" id="A0A916X406"/>
<dbReference type="GO" id="GO:0006281">
    <property type="term" value="P:DNA repair"/>
    <property type="evidence" value="ECO:0007669"/>
    <property type="project" value="InterPro"/>
</dbReference>
<proteinExistence type="predicted"/>
<accession>A0A916X406</accession>
<keyword evidence="1" id="KW-0540">Nuclease</keyword>
<keyword evidence="1" id="KW-0378">Hydrolase</keyword>
<dbReference type="SUPFAM" id="SSF48150">
    <property type="entry name" value="DNA-glycosylase"/>
    <property type="match status" value="1"/>
</dbReference>